<organism evidence="3 4">
    <name type="scientific">Limisphaera ngatamarikiensis</name>
    <dbReference type="NCBI Taxonomy" id="1324935"/>
    <lineage>
        <taxon>Bacteria</taxon>
        <taxon>Pseudomonadati</taxon>
        <taxon>Verrucomicrobiota</taxon>
        <taxon>Verrucomicrobiia</taxon>
        <taxon>Limisphaerales</taxon>
        <taxon>Limisphaeraceae</taxon>
        <taxon>Limisphaera</taxon>
    </lineage>
</organism>
<name>A0A6M1RHI0_9BACT</name>
<dbReference type="AlphaFoldDB" id="A0A6M1RHI0"/>
<evidence type="ECO:0000259" key="2">
    <source>
        <dbReference type="Pfam" id="PF07589"/>
    </source>
</evidence>
<dbReference type="NCBIfam" id="TIGR02595">
    <property type="entry name" value="PEP_CTERM"/>
    <property type="match status" value="1"/>
</dbReference>
<dbReference type="Pfam" id="PF07589">
    <property type="entry name" value="PEP-CTERM"/>
    <property type="match status" value="1"/>
</dbReference>
<feature type="domain" description="Ice-binding protein C-terminal" evidence="2">
    <location>
        <begin position="199"/>
        <end position="222"/>
    </location>
</feature>
<protein>
    <submittedName>
        <fullName evidence="3">PEP-CTERM sorting domain-containing protein</fullName>
    </submittedName>
</protein>
<comment type="caution">
    <text evidence="3">The sequence shown here is derived from an EMBL/GenBank/DDBJ whole genome shotgun (WGS) entry which is preliminary data.</text>
</comment>
<feature type="chain" id="PRO_5026691602" evidence="1">
    <location>
        <begin position="25"/>
        <end position="225"/>
    </location>
</feature>
<evidence type="ECO:0000313" key="3">
    <source>
        <dbReference type="EMBL" id="NGO39086.1"/>
    </source>
</evidence>
<dbReference type="RefSeq" id="WP_165106888.1">
    <property type="nucleotide sequence ID" value="NZ_JAAKYA010000043.1"/>
</dbReference>
<dbReference type="InterPro" id="IPR013424">
    <property type="entry name" value="Ice-binding_C"/>
</dbReference>
<proteinExistence type="predicted"/>
<feature type="signal peptide" evidence="1">
    <location>
        <begin position="1"/>
        <end position="24"/>
    </location>
</feature>
<keyword evidence="1" id="KW-0732">Signal</keyword>
<dbReference type="Proteomes" id="UP000477311">
    <property type="component" value="Unassembled WGS sequence"/>
</dbReference>
<dbReference type="EMBL" id="JAAKYA010000043">
    <property type="protein sequence ID" value="NGO39086.1"/>
    <property type="molecule type" value="Genomic_DNA"/>
</dbReference>
<reference evidence="3 4" key="1">
    <citation type="submission" date="2020-02" db="EMBL/GenBank/DDBJ databases">
        <title>Draft genome sequence of Limisphaera ngatamarikiensis NGM72.4T, a thermophilic Verrucomicrobia grouped in subdivision 3.</title>
        <authorList>
            <person name="Carere C.R."/>
            <person name="Steen J."/>
            <person name="Hugenholtz P."/>
            <person name="Stott M.B."/>
        </authorList>
    </citation>
    <scope>NUCLEOTIDE SEQUENCE [LARGE SCALE GENOMIC DNA]</scope>
    <source>
        <strain evidence="3 4">NGM72.4</strain>
    </source>
</reference>
<sequence length="225" mass="23521">MKRSVLGWMGLGLVVALGSGRAPAATFADIEFWVGSGTNQAALVIDWADGLGPESLVWGYQWDGDATGLDMLLAVVRADSRLFAHLGQYGWGTAVYGLGYDRNGNGVFGVSPDPGFDAQGVALSLSPNDARAATDAGDHWREGWNTGYWAYYLSSDGGTTWTSSSVGVASRALVSGAWDGWRFAPGFSAQPPGVPVPAPVPEPGTVALVLMGLAGWIGLRGRTRS</sequence>
<evidence type="ECO:0000256" key="1">
    <source>
        <dbReference type="SAM" id="SignalP"/>
    </source>
</evidence>
<evidence type="ECO:0000313" key="4">
    <source>
        <dbReference type="Proteomes" id="UP000477311"/>
    </source>
</evidence>
<keyword evidence="4" id="KW-1185">Reference proteome</keyword>
<accession>A0A6M1RHI0</accession>
<gene>
    <name evidence="3" type="ORF">G4L39_06700</name>
</gene>